<sequence>MTAASPAAGPAHDPRQEGAERWWQRFPLARYVLVRLVVSVLLIWGVTLVTFVLTNLVPSNPAAAALGERAASNPDTVKAFERQYGLDQPVPQQYVSYLGRLVHLNLGQSTQTHNAVWDDLRSAFPATAELAVTALVIAAVLAIVLGLAAALRRGSILDQVVRVGSLIGFSTPTFWLALVIFYVFSYKLGWFPGSGRLDPQFDPPPQRTGFYTIDALLAGQIAVFVNAVEHLVLPAFVLVLYTLGILTRFCRTAVLEVLGNDYVTAARAKGLPRSAVTRRYILRAAAVPILTMIGLTFASVLSGAVLTETVFAWGGIGQYAYKAATTLDLQAIMGVGLLIGIIYVVVNFIVDLLYGVLDPRVRDR</sequence>
<dbReference type="AlphaFoldDB" id="A0A967B2C6"/>
<dbReference type="Pfam" id="PF00528">
    <property type="entry name" value="BPD_transp_1"/>
    <property type="match status" value="1"/>
</dbReference>
<keyword evidence="4 7" id="KW-0812">Transmembrane</keyword>
<protein>
    <submittedName>
        <fullName evidence="9">ABC transporter permease</fullName>
    </submittedName>
</protein>
<keyword evidence="2 7" id="KW-0813">Transport</keyword>
<evidence type="ECO:0000256" key="2">
    <source>
        <dbReference type="ARBA" id="ARBA00022448"/>
    </source>
</evidence>
<dbReference type="Proteomes" id="UP000744769">
    <property type="component" value="Unassembled WGS sequence"/>
</dbReference>
<keyword evidence="5 7" id="KW-1133">Transmembrane helix</keyword>
<keyword evidence="6 7" id="KW-0472">Membrane</keyword>
<feature type="domain" description="ABC transmembrane type-1" evidence="8">
    <location>
        <begin position="124"/>
        <end position="354"/>
    </location>
</feature>
<feature type="transmembrane region" description="Helical" evidence="7">
    <location>
        <begin position="130"/>
        <end position="151"/>
    </location>
</feature>
<dbReference type="PANTHER" id="PTHR43163:SF8">
    <property type="entry name" value="D,D-DIPEPTIDE TRANSPORT SYSTEM PERMEASE PROTEIN DDPB-RELATED"/>
    <property type="match status" value="1"/>
</dbReference>
<evidence type="ECO:0000256" key="6">
    <source>
        <dbReference type="ARBA" id="ARBA00023136"/>
    </source>
</evidence>
<organism evidence="9 10">
    <name type="scientific">Metallococcus carri</name>
    <dbReference type="NCBI Taxonomy" id="1656884"/>
    <lineage>
        <taxon>Bacteria</taxon>
        <taxon>Bacillati</taxon>
        <taxon>Actinomycetota</taxon>
        <taxon>Actinomycetes</taxon>
        <taxon>Micrococcales</taxon>
        <taxon>Dermacoccaceae</taxon>
        <taxon>Metallococcus</taxon>
    </lineage>
</organism>
<proteinExistence type="inferred from homology"/>
<dbReference type="PANTHER" id="PTHR43163">
    <property type="entry name" value="DIPEPTIDE TRANSPORT SYSTEM PERMEASE PROTEIN DPPB-RELATED"/>
    <property type="match status" value="1"/>
</dbReference>
<evidence type="ECO:0000313" key="10">
    <source>
        <dbReference type="Proteomes" id="UP000744769"/>
    </source>
</evidence>
<feature type="transmembrane region" description="Helical" evidence="7">
    <location>
        <begin position="331"/>
        <end position="357"/>
    </location>
</feature>
<evidence type="ECO:0000313" key="9">
    <source>
        <dbReference type="EMBL" id="NHN56005.1"/>
    </source>
</evidence>
<evidence type="ECO:0000256" key="4">
    <source>
        <dbReference type="ARBA" id="ARBA00022692"/>
    </source>
</evidence>
<feature type="transmembrane region" description="Helical" evidence="7">
    <location>
        <begin position="280"/>
        <end position="301"/>
    </location>
</feature>
<dbReference type="InterPro" id="IPR045621">
    <property type="entry name" value="BPD_transp_1_N"/>
</dbReference>
<evidence type="ECO:0000256" key="5">
    <source>
        <dbReference type="ARBA" id="ARBA00022989"/>
    </source>
</evidence>
<feature type="transmembrane region" description="Helical" evidence="7">
    <location>
        <begin position="163"/>
        <end position="184"/>
    </location>
</feature>
<reference evidence="9" key="1">
    <citation type="submission" date="2020-03" db="EMBL/GenBank/DDBJ databases">
        <title>Draft sequencing of Calidifontibacter sp. DB0510.</title>
        <authorList>
            <person name="Kim D.-U."/>
        </authorList>
    </citation>
    <scope>NUCLEOTIDE SEQUENCE</scope>
    <source>
        <strain evidence="9">DB0510</strain>
    </source>
</reference>
<keyword evidence="3" id="KW-1003">Cell membrane</keyword>
<comment type="subcellular location">
    <subcellularLocation>
        <location evidence="1 7">Cell membrane</location>
        <topology evidence="1 7">Multi-pass membrane protein</topology>
    </subcellularLocation>
</comment>
<dbReference type="InterPro" id="IPR000515">
    <property type="entry name" value="MetI-like"/>
</dbReference>
<feature type="transmembrane region" description="Helical" evidence="7">
    <location>
        <begin position="221"/>
        <end position="243"/>
    </location>
</feature>
<evidence type="ECO:0000256" key="1">
    <source>
        <dbReference type="ARBA" id="ARBA00004651"/>
    </source>
</evidence>
<feature type="transmembrane region" description="Helical" evidence="7">
    <location>
        <begin position="32"/>
        <end position="53"/>
    </location>
</feature>
<dbReference type="SUPFAM" id="SSF161098">
    <property type="entry name" value="MetI-like"/>
    <property type="match status" value="1"/>
</dbReference>
<dbReference type="Gene3D" id="1.10.3720.10">
    <property type="entry name" value="MetI-like"/>
    <property type="match status" value="1"/>
</dbReference>
<evidence type="ECO:0000259" key="8">
    <source>
        <dbReference type="PROSITE" id="PS50928"/>
    </source>
</evidence>
<dbReference type="Pfam" id="PF19300">
    <property type="entry name" value="BPD_transp_1_N"/>
    <property type="match status" value="1"/>
</dbReference>
<dbReference type="EMBL" id="JAAOIV010000006">
    <property type="protein sequence ID" value="NHN56005.1"/>
    <property type="molecule type" value="Genomic_DNA"/>
</dbReference>
<evidence type="ECO:0000256" key="3">
    <source>
        <dbReference type="ARBA" id="ARBA00022475"/>
    </source>
</evidence>
<accession>A0A967B2C6</accession>
<dbReference type="CDD" id="cd06261">
    <property type="entry name" value="TM_PBP2"/>
    <property type="match status" value="1"/>
</dbReference>
<comment type="similarity">
    <text evidence="7">Belongs to the binding-protein-dependent transport system permease family.</text>
</comment>
<name>A0A967B2C6_9MICO</name>
<dbReference type="GO" id="GO:0005886">
    <property type="term" value="C:plasma membrane"/>
    <property type="evidence" value="ECO:0007669"/>
    <property type="project" value="UniProtKB-SubCell"/>
</dbReference>
<gene>
    <name evidence="9" type="ORF">G9U51_09475</name>
</gene>
<evidence type="ECO:0000256" key="7">
    <source>
        <dbReference type="RuleBase" id="RU363032"/>
    </source>
</evidence>
<dbReference type="InterPro" id="IPR035906">
    <property type="entry name" value="MetI-like_sf"/>
</dbReference>
<keyword evidence="10" id="KW-1185">Reference proteome</keyword>
<dbReference type="RefSeq" id="WP_166196369.1">
    <property type="nucleotide sequence ID" value="NZ_JAAOIV010000006.1"/>
</dbReference>
<dbReference type="PROSITE" id="PS50928">
    <property type="entry name" value="ABC_TM1"/>
    <property type="match status" value="1"/>
</dbReference>
<dbReference type="GO" id="GO:0071916">
    <property type="term" value="F:dipeptide transmembrane transporter activity"/>
    <property type="evidence" value="ECO:0007669"/>
    <property type="project" value="TreeGrafter"/>
</dbReference>
<comment type="caution">
    <text evidence="9">The sequence shown here is derived from an EMBL/GenBank/DDBJ whole genome shotgun (WGS) entry which is preliminary data.</text>
</comment>